<evidence type="ECO:0000313" key="7">
    <source>
        <dbReference type="Proteomes" id="UP000199532"/>
    </source>
</evidence>
<proteinExistence type="predicted"/>
<dbReference type="RefSeq" id="WP_090338139.1">
    <property type="nucleotide sequence ID" value="NZ_FNXY01000006.1"/>
</dbReference>
<organism evidence="6 7">
    <name type="scientific">Dyadobacter koreensis</name>
    <dbReference type="NCBI Taxonomy" id="408657"/>
    <lineage>
        <taxon>Bacteria</taxon>
        <taxon>Pseudomonadati</taxon>
        <taxon>Bacteroidota</taxon>
        <taxon>Cytophagia</taxon>
        <taxon>Cytophagales</taxon>
        <taxon>Spirosomataceae</taxon>
        <taxon>Dyadobacter</taxon>
    </lineage>
</organism>
<protein>
    <submittedName>
        <fullName evidence="6">Transcriptional regulator, TetR family</fullName>
    </submittedName>
</protein>
<feature type="domain" description="HTH tetR-type" evidence="5">
    <location>
        <begin position="5"/>
        <end position="65"/>
    </location>
</feature>
<dbReference type="PROSITE" id="PS50977">
    <property type="entry name" value="HTH_TETR_2"/>
    <property type="match status" value="1"/>
</dbReference>
<dbReference type="AlphaFoldDB" id="A0A1H6XXC2"/>
<dbReference type="InterPro" id="IPR001647">
    <property type="entry name" value="HTH_TetR"/>
</dbReference>
<evidence type="ECO:0000256" key="4">
    <source>
        <dbReference type="PROSITE-ProRule" id="PRU00335"/>
    </source>
</evidence>
<dbReference type="PANTHER" id="PTHR47506:SF6">
    <property type="entry name" value="HTH-TYPE TRANSCRIPTIONAL REPRESSOR NEMR"/>
    <property type="match status" value="1"/>
</dbReference>
<dbReference type="SUPFAM" id="SSF46689">
    <property type="entry name" value="Homeodomain-like"/>
    <property type="match status" value="1"/>
</dbReference>
<gene>
    <name evidence="6" type="ORF">SAMN04487995_4146</name>
</gene>
<accession>A0A1H6XXC2</accession>
<dbReference type="Gene3D" id="1.10.357.10">
    <property type="entry name" value="Tetracycline Repressor, domain 2"/>
    <property type="match status" value="1"/>
</dbReference>
<evidence type="ECO:0000256" key="1">
    <source>
        <dbReference type="ARBA" id="ARBA00023015"/>
    </source>
</evidence>
<dbReference type="SUPFAM" id="SSF48498">
    <property type="entry name" value="Tetracyclin repressor-like, C-terminal domain"/>
    <property type="match status" value="1"/>
</dbReference>
<feature type="DNA-binding region" description="H-T-H motif" evidence="4">
    <location>
        <begin position="28"/>
        <end position="47"/>
    </location>
</feature>
<dbReference type="Proteomes" id="UP000199532">
    <property type="component" value="Unassembled WGS sequence"/>
</dbReference>
<keyword evidence="1" id="KW-0805">Transcription regulation</keyword>
<sequence length="188" mass="20987">MKARTETKEKIVELGTDLMKSIGYPSLSYHQISCKLGIKNAAVHYHFPSKESLGLEILTDAIISFEEVIFNVSGLGSWEKLDLFFKNYRRHLESNNKICLIGASASDYQELPESMQTAATEYLVLVKGWFVELLDKGRKEGNFHFKGEPENKAAVIVSALAGGLQQARLIGNAHFDGIVNQLKEDLKP</sequence>
<keyword evidence="2 4" id="KW-0238">DNA-binding</keyword>
<dbReference type="EMBL" id="FNXY01000006">
    <property type="protein sequence ID" value="SEJ31427.1"/>
    <property type="molecule type" value="Genomic_DNA"/>
</dbReference>
<name>A0A1H6XXC2_9BACT</name>
<reference evidence="6 7" key="1">
    <citation type="submission" date="2016-10" db="EMBL/GenBank/DDBJ databases">
        <authorList>
            <person name="de Groot N.N."/>
        </authorList>
    </citation>
    <scope>NUCLEOTIDE SEQUENCE [LARGE SCALE GENOMIC DNA]</scope>
    <source>
        <strain evidence="6 7">DSM 19938</strain>
    </source>
</reference>
<dbReference type="OrthoDB" id="9809772at2"/>
<dbReference type="PANTHER" id="PTHR47506">
    <property type="entry name" value="TRANSCRIPTIONAL REGULATORY PROTEIN"/>
    <property type="match status" value="1"/>
</dbReference>
<dbReference type="InterPro" id="IPR009057">
    <property type="entry name" value="Homeodomain-like_sf"/>
</dbReference>
<keyword evidence="3" id="KW-0804">Transcription</keyword>
<evidence type="ECO:0000313" key="6">
    <source>
        <dbReference type="EMBL" id="SEJ31427.1"/>
    </source>
</evidence>
<dbReference type="InterPro" id="IPR036271">
    <property type="entry name" value="Tet_transcr_reg_TetR-rel_C_sf"/>
</dbReference>
<keyword evidence="7" id="KW-1185">Reference proteome</keyword>
<dbReference type="STRING" id="408657.SAMN04487995_4146"/>
<evidence type="ECO:0000256" key="2">
    <source>
        <dbReference type="ARBA" id="ARBA00023125"/>
    </source>
</evidence>
<dbReference type="GO" id="GO:0003677">
    <property type="term" value="F:DNA binding"/>
    <property type="evidence" value="ECO:0007669"/>
    <property type="project" value="UniProtKB-UniRule"/>
</dbReference>
<evidence type="ECO:0000256" key="3">
    <source>
        <dbReference type="ARBA" id="ARBA00023163"/>
    </source>
</evidence>
<evidence type="ECO:0000259" key="5">
    <source>
        <dbReference type="PROSITE" id="PS50977"/>
    </source>
</evidence>